<keyword evidence="3 6" id="KW-0472">Membrane</keyword>
<evidence type="ECO:0000256" key="6">
    <source>
        <dbReference type="HAMAP-Rule" id="MF_01373"/>
    </source>
</evidence>
<gene>
    <name evidence="6" type="primary">lpqB</name>
    <name evidence="10" type="ORF">SAMN02745673_02270</name>
</gene>
<feature type="region of interest" description="Disordered" evidence="7">
    <location>
        <begin position="424"/>
        <end position="458"/>
    </location>
</feature>
<feature type="chain" id="PRO_5039409427" description="Lipoprotein LpqB" evidence="8">
    <location>
        <begin position="21"/>
        <end position="621"/>
    </location>
</feature>
<keyword evidence="4 6" id="KW-0564">Palmitate</keyword>
<evidence type="ECO:0000256" key="7">
    <source>
        <dbReference type="SAM" id="MobiDB-lite"/>
    </source>
</evidence>
<evidence type="ECO:0000313" key="11">
    <source>
        <dbReference type="Proteomes" id="UP000190637"/>
    </source>
</evidence>
<dbReference type="SUPFAM" id="SSF82171">
    <property type="entry name" value="DPP6 N-terminal domain-like"/>
    <property type="match status" value="1"/>
</dbReference>
<proteinExistence type="inferred from homology"/>
<name>A0A1T4QKV0_9ACTN</name>
<keyword evidence="1 6" id="KW-1003">Cell membrane</keyword>
<keyword evidence="11" id="KW-1185">Reference proteome</keyword>
<comment type="similarity">
    <text evidence="6">Belongs to the LpqB lipoprotein family.</text>
</comment>
<dbReference type="SMART" id="SM00909">
    <property type="entry name" value="Germane"/>
    <property type="match status" value="1"/>
</dbReference>
<reference evidence="10 11" key="1">
    <citation type="submission" date="2017-02" db="EMBL/GenBank/DDBJ databases">
        <authorList>
            <person name="Peterson S.W."/>
        </authorList>
    </citation>
    <scope>NUCLEOTIDE SEQUENCE [LARGE SCALE GENOMIC DNA]</scope>
    <source>
        <strain evidence="10 11">DSM 45154</strain>
    </source>
</reference>
<dbReference type="STRING" id="1122192.SAMN02745673_02270"/>
<dbReference type="InterPro" id="IPR019606">
    <property type="entry name" value="GerMN"/>
</dbReference>
<dbReference type="Pfam" id="PF10647">
    <property type="entry name" value="Gmad1"/>
    <property type="match status" value="1"/>
</dbReference>
<dbReference type="Pfam" id="PF10646">
    <property type="entry name" value="Germane"/>
    <property type="match status" value="1"/>
</dbReference>
<evidence type="ECO:0000256" key="8">
    <source>
        <dbReference type="SAM" id="SignalP"/>
    </source>
</evidence>
<dbReference type="AlphaFoldDB" id="A0A1T4QKV0"/>
<evidence type="ECO:0000256" key="4">
    <source>
        <dbReference type="ARBA" id="ARBA00023139"/>
    </source>
</evidence>
<protein>
    <recommendedName>
        <fullName evidence="6">Lipoprotein LpqB</fullName>
    </recommendedName>
</protein>
<feature type="compositionally biased region" description="Basic and acidic residues" evidence="7">
    <location>
        <begin position="442"/>
        <end position="454"/>
    </location>
</feature>
<evidence type="ECO:0000256" key="5">
    <source>
        <dbReference type="ARBA" id="ARBA00023288"/>
    </source>
</evidence>
<feature type="domain" description="GerMN" evidence="9">
    <location>
        <begin position="214"/>
        <end position="302"/>
    </location>
</feature>
<dbReference type="InterPro" id="IPR023959">
    <property type="entry name" value="LpqB"/>
</dbReference>
<accession>A0A1T4QKV0</accession>
<dbReference type="InterPro" id="IPR059026">
    <property type="entry name" value="LpqB_N"/>
</dbReference>
<comment type="subcellular location">
    <subcellularLocation>
        <location evidence="6">Cell membrane</location>
        <topology evidence="6">Lipid-anchor</topology>
    </subcellularLocation>
</comment>
<organism evidence="10 11">
    <name type="scientific">Marinactinospora thermotolerans DSM 45154</name>
    <dbReference type="NCBI Taxonomy" id="1122192"/>
    <lineage>
        <taxon>Bacteria</taxon>
        <taxon>Bacillati</taxon>
        <taxon>Actinomycetota</taxon>
        <taxon>Actinomycetes</taxon>
        <taxon>Streptosporangiales</taxon>
        <taxon>Nocardiopsidaceae</taxon>
        <taxon>Marinactinospora</taxon>
    </lineage>
</organism>
<keyword evidence="2 6" id="KW-0732">Signal</keyword>
<evidence type="ECO:0000256" key="1">
    <source>
        <dbReference type="ARBA" id="ARBA00022475"/>
    </source>
</evidence>
<evidence type="ECO:0000256" key="2">
    <source>
        <dbReference type="ARBA" id="ARBA00022729"/>
    </source>
</evidence>
<sequence>MRLGAAAGAACLAAALSGCATVPTSGPIVEGAGRGNAAGQDGTYVRQIPAGPQRGVDEAALVKGFLKDMGSVEDDYRAPRMYMTPEKQATWRPDGTVLVYGEIDAVGLDVATAEGGETATVRMRTEQVATIEASGQYVPATSGQVIDVTFDLVKVEGEWRIAELPQELVLSRRDVDRVYRPLNLYFFNRDMGTLVPDPVLLPVQSTTDLPDQLSRLLARMLVSGPTEWLQPAVRSAFPPGTNAAVAYDTGHLTVELTTGESEYIGSEQRVGMAAQLVWTLKQLPEVQELTLRLDGEEIEVPGSQDEGLQIGGDYWNSVNPSGVNGALRSYFVRDGQLWSLDSSQQEARVEGAAGVGGTPLEQHAVSLDERWVAGITAGHHRVVTTEMVDGSEYAIVLDGGDYTALSWDGYGNLWAVEDISSGGDVAERADAEDVDDDTEPGDTPRTEPSPREPKSPGTRLWMLPGGSDPVQVNAPELAGRTVTQLRASRDGTRVAVLVGEGDGTRLLVGRVVHADGGVALEHLIPLAMDLDHVSDIAWRGADQLAVLGRKERGALQAYLVSLDGSTESTSAGAAAGSDMKTIAAAPGQPLLAGVEDDYLSMTNDRLMWQRVTDGANPVYPG</sequence>
<evidence type="ECO:0000313" key="10">
    <source>
        <dbReference type="EMBL" id="SKA03888.1"/>
    </source>
</evidence>
<dbReference type="GO" id="GO:0005886">
    <property type="term" value="C:plasma membrane"/>
    <property type="evidence" value="ECO:0007669"/>
    <property type="project" value="UniProtKB-SubCell"/>
</dbReference>
<keyword evidence="5 6" id="KW-0449">Lipoprotein</keyword>
<dbReference type="Proteomes" id="UP000190637">
    <property type="component" value="Unassembled WGS sequence"/>
</dbReference>
<dbReference type="InterPro" id="IPR018910">
    <property type="entry name" value="LpqB_C"/>
</dbReference>
<feature type="signal peptide" evidence="8">
    <location>
        <begin position="1"/>
        <end position="20"/>
    </location>
</feature>
<dbReference type="Pfam" id="PF25976">
    <property type="entry name" value="LpqB_N"/>
    <property type="match status" value="1"/>
</dbReference>
<evidence type="ECO:0000259" key="9">
    <source>
        <dbReference type="SMART" id="SM00909"/>
    </source>
</evidence>
<dbReference type="EMBL" id="FUWS01000005">
    <property type="protein sequence ID" value="SKA03888.1"/>
    <property type="molecule type" value="Genomic_DNA"/>
</dbReference>
<evidence type="ECO:0000256" key="3">
    <source>
        <dbReference type="ARBA" id="ARBA00023136"/>
    </source>
</evidence>
<dbReference type="PROSITE" id="PS51257">
    <property type="entry name" value="PROKAR_LIPOPROTEIN"/>
    <property type="match status" value="1"/>
</dbReference>
<dbReference type="HAMAP" id="MF_01373">
    <property type="entry name" value="LpqB_lipoprot"/>
    <property type="match status" value="1"/>
</dbReference>